<dbReference type="Pfam" id="PF17919">
    <property type="entry name" value="RT_RNaseH_2"/>
    <property type="match status" value="1"/>
</dbReference>
<dbReference type="AlphaFoldDB" id="A0A2G9TLL3"/>
<dbReference type="Proteomes" id="UP000230423">
    <property type="component" value="Unassembled WGS sequence"/>
</dbReference>
<dbReference type="OrthoDB" id="5850908at2759"/>
<keyword evidence="1" id="KW-0511">Multifunctional enzyme</keyword>
<organism evidence="3 4">
    <name type="scientific">Teladorsagia circumcincta</name>
    <name type="common">Brown stomach worm</name>
    <name type="synonym">Ostertagia circumcincta</name>
    <dbReference type="NCBI Taxonomy" id="45464"/>
    <lineage>
        <taxon>Eukaryota</taxon>
        <taxon>Metazoa</taxon>
        <taxon>Ecdysozoa</taxon>
        <taxon>Nematoda</taxon>
        <taxon>Chromadorea</taxon>
        <taxon>Rhabditida</taxon>
        <taxon>Rhabditina</taxon>
        <taxon>Rhabditomorpha</taxon>
        <taxon>Strongyloidea</taxon>
        <taxon>Trichostrongylidae</taxon>
        <taxon>Teladorsagia</taxon>
    </lineage>
</organism>
<feature type="domain" description="Reverse transcriptase/retrotransposon-derived protein RNase H-like" evidence="2">
    <location>
        <begin position="94"/>
        <end position="172"/>
    </location>
</feature>
<evidence type="ECO:0000259" key="2">
    <source>
        <dbReference type="Pfam" id="PF17919"/>
    </source>
</evidence>
<accession>A0A2G9TLL3</accession>
<reference evidence="3 4" key="1">
    <citation type="submission" date="2015-09" db="EMBL/GenBank/DDBJ databases">
        <title>Draft genome of the parasitic nematode Teladorsagia circumcincta isolate WARC Sus (inbred).</title>
        <authorList>
            <person name="Mitreva M."/>
        </authorList>
    </citation>
    <scope>NUCLEOTIDE SEQUENCE [LARGE SCALE GENOMIC DNA]</scope>
    <source>
        <strain evidence="3 4">S</strain>
    </source>
</reference>
<evidence type="ECO:0000256" key="1">
    <source>
        <dbReference type="ARBA" id="ARBA00023268"/>
    </source>
</evidence>
<evidence type="ECO:0000313" key="4">
    <source>
        <dbReference type="Proteomes" id="UP000230423"/>
    </source>
</evidence>
<dbReference type="InterPro" id="IPR043128">
    <property type="entry name" value="Rev_trsase/Diguanyl_cyclase"/>
</dbReference>
<dbReference type="Gene3D" id="3.30.70.270">
    <property type="match status" value="1"/>
</dbReference>
<gene>
    <name evidence="3" type="ORF">TELCIR_19680</name>
</gene>
<dbReference type="InterPro" id="IPR043502">
    <property type="entry name" value="DNA/RNA_pol_sf"/>
</dbReference>
<dbReference type="PANTHER" id="PTHR37984:SF5">
    <property type="entry name" value="PROTEIN NYNRIN-LIKE"/>
    <property type="match status" value="1"/>
</dbReference>
<dbReference type="PANTHER" id="PTHR37984">
    <property type="entry name" value="PROTEIN CBG26694"/>
    <property type="match status" value="1"/>
</dbReference>
<dbReference type="InterPro" id="IPR050951">
    <property type="entry name" value="Retrovirus_Pol_polyprotein"/>
</dbReference>
<name>A0A2G9TLL3_TELCI</name>
<proteinExistence type="predicted"/>
<dbReference type="EMBL" id="KZ359561">
    <property type="protein sequence ID" value="PIO58873.1"/>
    <property type="molecule type" value="Genomic_DNA"/>
</dbReference>
<dbReference type="GO" id="GO:0003824">
    <property type="term" value="F:catalytic activity"/>
    <property type="evidence" value="ECO:0007669"/>
    <property type="project" value="UniProtKB-KW"/>
</dbReference>
<protein>
    <recommendedName>
        <fullName evidence="2">Reverse transcriptase/retrotransposon-derived protein RNase H-like domain-containing protein</fullName>
    </recommendedName>
</protein>
<evidence type="ECO:0000313" key="3">
    <source>
        <dbReference type="EMBL" id="PIO58873.1"/>
    </source>
</evidence>
<sequence length="174" mass="19782">MICGLEGCAAYLDDVIITGRNIEKHVAYLEALFKRISDYGFRVRIGMQFPDASTPIPRKYNRCYRTPIRSRQDRDNTHGATLHEHRPEEVSFKWSAECQDAFQRAKDVLASDLLLTHYDPTKEIVVAADASEYGIGAVISHRFSDGKEKAIHHACRSLTAAEKNYGQVRRRLSL</sequence>
<dbReference type="SUPFAM" id="SSF56672">
    <property type="entry name" value="DNA/RNA polymerases"/>
    <property type="match status" value="1"/>
</dbReference>
<dbReference type="InterPro" id="IPR041577">
    <property type="entry name" value="RT_RNaseH_2"/>
</dbReference>
<keyword evidence="4" id="KW-1185">Reference proteome</keyword>